<feature type="region of interest" description="Disordered" evidence="1">
    <location>
        <begin position="645"/>
        <end position="673"/>
    </location>
</feature>
<accession>A0A6J7WRD0</accession>
<dbReference type="EMBL" id="LR798282">
    <property type="protein sequence ID" value="CAB5220297.1"/>
    <property type="molecule type" value="Genomic_DNA"/>
</dbReference>
<feature type="compositionally biased region" description="Polar residues" evidence="1">
    <location>
        <begin position="648"/>
        <end position="661"/>
    </location>
</feature>
<name>A0A6J7WRD0_9CAUD</name>
<organism evidence="2">
    <name type="scientific">uncultured Caudovirales phage</name>
    <dbReference type="NCBI Taxonomy" id="2100421"/>
    <lineage>
        <taxon>Viruses</taxon>
        <taxon>Duplodnaviria</taxon>
        <taxon>Heunggongvirae</taxon>
        <taxon>Uroviricota</taxon>
        <taxon>Caudoviricetes</taxon>
        <taxon>Peduoviridae</taxon>
        <taxon>Maltschvirus</taxon>
        <taxon>Maltschvirus maltsch</taxon>
    </lineage>
</organism>
<sequence length="765" mass="85039">MADLGSIFSGFGTGFLQAENELLGQRQKTAEMFMRYQQQNPTASFQQYQDFLNQVSPDRFLRGPGYSDEVLRQMSDEGARKLANQKEKDRLGVIQEQLKTQETYSSFVDNTLKRALDQSGENDSPDDVRMRTKKILESSGVQVDNNISQAIDNIDYTGRLREHRLNKLKKEQEDVSAAVNIYSGSELPPEAIEAELTGRGFSAGVAGAARKRIENERNDKRASLLNGLQDSLDKNPSVDGLLLDETKSIGDFVDDEAKKKAITLTWAERDAIKANLELRRKQAMEKRDSAEVEQTTKAKAVADSLTNLETEDEVRQTLNAQSMSQGMKDAILGQWRSGRNAVYTDRMKQLREQLNPSKNPTVAGYVADEKPDAIKLMITNFARENKISLPEDSVNSLVSEFMQGKLAIARDSLDKDMQQNIKLLQDRMTTQTQTNVKTFDELQQTKTDSKDKRVMAIAKSVAARNVDATVGQIEDSVRAAIAKAGSNVTDGDIVDTVTSALPNAQSQIVKEQQLYKNPIDQKKAVAQLYAGIGRINEGTYQLEDAATRYAAGDVSALRGLKPDDYKNRIVPGIIADIDSQIAQIQQMLRMKNSSQLNLTPEGEEKFQGFVQGLTQLRQRITQSAKSFDIKDPGAQARLEADRIRAEQNGGTATPFTPSTPYSPAPRADASGSAFSQDVSNTFSSISRTNEVKNQINQIAQSYQMQAAPAGYFFNSAQKREEASVVADFSRNPNTIQFFSQYPQELELFRRDPVGYAKARMGDIKK</sequence>
<evidence type="ECO:0000313" key="2">
    <source>
        <dbReference type="EMBL" id="CAB5220297.1"/>
    </source>
</evidence>
<protein>
    <submittedName>
        <fullName evidence="2">Uncharacterized protein</fullName>
    </submittedName>
</protein>
<proteinExistence type="predicted"/>
<gene>
    <name evidence="2" type="ORF">UFOVP235_31</name>
</gene>
<reference evidence="2" key="1">
    <citation type="submission" date="2020-05" db="EMBL/GenBank/DDBJ databases">
        <authorList>
            <person name="Chiriac C."/>
            <person name="Salcher M."/>
            <person name="Ghai R."/>
            <person name="Kavagutti S V."/>
        </authorList>
    </citation>
    <scope>NUCLEOTIDE SEQUENCE</scope>
</reference>
<evidence type="ECO:0000256" key="1">
    <source>
        <dbReference type="SAM" id="MobiDB-lite"/>
    </source>
</evidence>